<dbReference type="Pfam" id="PF21639">
    <property type="entry name" value="ORC5_lid"/>
    <property type="match status" value="1"/>
</dbReference>
<evidence type="ECO:0000259" key="8">
    <source>
        <dbReference type="Pfam" id="PF13191"/>
    </source>
</evidence>
<feature type="domain" description="Origin recognition complex subunit 5 C-terminal" evidence="9">
    <location>
        <begin position="326"/>
        <end position="486"/>
    </location>
</feature>
<reference evidence="11 12" key="1">
    <citation type="journal article" date="2018" name="IMA Fungus">
        <title>IMA Genome-F 9: Draft genome sequence of Annulohypoxylon stygium, Aspergillus mulundensis, Berkeleyomyces basicola (syn. Thielaviopsis basicola), Ceratocystis smalleyi, two Cercospora beticola strains, Coleophoma cylindrospora, Fusarium fracticaudum, Phialophora cf. hyalina, and Morchella septimelata.</title>
        <authorList>
            <person name="Wingfield B.D."/>
            <person name="Bills G.F."/>
            <person name="Dong Y."/>
            <person name="Huang W."/>
            <person name="Nel W.J."/>
            <person name="Swalarsk-Parry B.S."/>
            <person name="Vaghefi N."/>
            <person name="Wilken P.M."/>
            <person name="An Z."/>
            <person name="de Beer Z.W."/>
            <person name="De Vos L."/>
            <person name="Chen L."/>
            <person name="Duong T.A."/>
            <person name="Gao Y."/>
            <person name="Hammerbacher A."/>
            <person name="Kikkert J.R."/>
            <person name="Li Y."/>
            <person name="Li H."/>
            <person name="Li K."/>
            <person name="Li Q."/>
            <person name="Liu X."/>
            <person name="Ma X."/>
            <person name="Naidoo K."/>
            <person name="Pethybridge S.J."/>
            <person name="Sun J."/>
            <person name="Steenkamp E.T."/>
            <person name="van der Nest M.A."/>
            <person name="van Wyk S."/>
            <person name="Wingfield M.J."/>
            <person name="Xiong C."/>
            <person name="Yue Q."/>
            <person name="Zhang X."/>
        </authorList>
    </citation>
    <scope>NUCLEOTIDE SEQUENCE [LARGE SCALE GENOMIC DNA]</scope>
    <source>
        <strain evidence="11 12">BP5796</strain>
    </source>
</reference>
<dbReference type="GO" id="GO:0003688">
    <property type="term" value="F:DNA replication origin binding"/>
    <property type="evidence" value="ECO:0007669"/>
    <property type="project" value="TreeGrafter"/>
</dbReference>
<dbReference type="OrthoDB" id="365981at2759"/>
<dbReference type="Pfam" id="PF13191">
    <property type="entry name" value="AAA_16"/>
    <property type="match status" value="1"/>
</dbReference>
<evidence type="ECO:0000259" key="9">
    <source>
        <dbReference type="Pfam" id="PF14630"/>
    </source>
</evidence>
<keyword evidence="6" id="KW-0539">Nucleus</keyword>
<evidence type="ECO:0000259" key="10">
    <source>
        <dbReference type="Pfam" id="PF21639"/>
    </source>
</evidence>
<sequence length="488" mass="53668">MASLFSLPNEVLLANVAAQFPGRAVQARHLATLLSLRSASCRALVVHGLEATGKSAITRALLEGLCESSSVQHGGSSNGAFQAGLLYAIIDSRECITGRHLLEQVIGAVAKAVGYTGNLRRCENITQLVVELRKLIEWWCSPNPELAQMRSFVLVFDGIDRQREAPPTLLPALARLGELIPCLTVVFIVTLPRPHFLHMNGVPYIHFSIYNKSEAVQILSNTSPTPELPTGHEDTKAFWNRFCSAVWDSLSKHAGRDILSFRTICLRLWPSFVAPVLDGTYGPKDFGRVLVFKRSLFQDERILVPSIVPRTDANLIYKQQGVGTQLPYFSRLVLVASYLSSFNRPVTDHIHFMKGAVSRRRKKGGGTALSRDHNGVAKSRKISRKLLGPQAFVLERMLAIFQTIKQDADDRGRVGGWRRNRPLGLAGDADIQSAIATLASLRLLVKQGGANSADTLDGGSKWRVAVGWDFVRAIARSIGVEVEDYLAE</sequence>
<organism evidence="11 12">
    <name type="scientific">Coleophoma crateriformis</name>
    <dbReference type="NCBI Taxonomy" id="565419"/>
    <lineage>
        <taxon>Eukaryota</taxon>
        <taxon>Fungi</taxon>
        <taxon>Dikarya</taxon>
        <taxon>Ascomycota</taxon>
        <taxon>Pezizomycotina</taxon>
        <taxon>Leotiomycetes</taxon>
        <taxon>Helotiales</taxon>
        <taxon>Dermateaceae</taxon>
        <taxon>Coleophoma</taxon>
    </lineage>
</organism>
<dbReference type="EMBL" id="PDLN01000001">
    <property type="protein sequence ID" value="RDW95362.1"/>
    <property type="molecule type" value="Genomic_DNA"/>
</dbReference>
<proteinExistence type="inferred from homology"/>
<evidence type="ECO:0000256" key="6">
    <source>
        <dbReference type="ARBA" id="ARBA00023242"/>
    </source>
</evidence>
<evidence type="ECO:0000313" key="11">
    <source>
        <dbReference type="EMBL" id="RDW95362.1"/>
    </source>
</evidence>
<dbReference type="InterPro" id="IPR020796">
    <property type="entry name" value="ORC5"/>
</dbReference>
<dbReference type="SUPFAM" id="SSF52540">
    <property type="entry name" value="P-loop containing nucleoside triphosphate hydrolases"/>
    <property type="match status" value="1"/>
</dbReference>
<dbReference type="InterPro" id="IPR048866">
    <property type="entry name" value="ORC5_lid"/>
</dbReference>
<evidence type="ECO:0000256" key="4">
    <source>
        <dbReference type="ARBA" id="ARBA00022741"/>
    </source>
</evidence>
<dbReference type="PANTHER" id="PTHR12705:SF0">
    <property type="entry name" value="ORIGIN RECOGNITION COMPLEX SUBUNIT 5"/>
    <property type="match status" value="1"/>
</dbReference>
<keyword evidence="3" id="KW-0235">DNA replication</keyword>
<dbReference type="PANTHER" id="PTHR12705">
    <property type="entry name" value="ORIGIN RECOGNITION COMPLEX SUBUNIT 5"/>
    <property type="match status" value="1"/>
</dbReference>
<keyword evidence="4" id="KW-0547">Nucleotide-binding</keyword>
<dbReference type="GO" id="GO:0006270">
    <property type="term" value="P:DNA replication initiation"/>
    <property type="evidence" value="ECO:0007669"/>
    <property type="project" value="TreeGrafter"/>
</dbReference>
<keyword evidence="12" id="KW-1185">Reference proteome</keyword>
<comment type="subcellular location">
    <subcellularLocation>
        <location evidence="1">Nucleus</location>
    </subcellularLocation>
</comment>
<feature type="domain" description="ORC5 lid" evidence="10">
    <location>
        <begin position="239"/>
        <end position="298"/>
    </location>
</feature>
<evidence type="ECO:0000256" key="5">
    <source>
        <dbReference type="ARBA" id="ARBA00022840"/>
    </source>
</evidence>
<protein>
    <submittedName>
        <fullName evidence="11">Origin recognition complex subunit Orc5-like protein</fullName>
    </submittedName>
</protein>
<dbReference type="InterPro" id="IPR041664">
    <property type="entry name" value="AAA_16"/>
</dbReference>
<dbReference type="Gene3D" id="3.40.50.300">
    <property type="entry name" value="P-loop containing nucleotide triphosphate hydrolases"/>
    <property type="match status" value="1"/>
</dbReference>
<name>A0A3D8T9V0_9HELO</name>
<evidence type="ECO:0000313" key="12">
    <source>
        <dbReference type="Proteomes" id="UP000256328"/>
    </source>
</evidence>
<dbReference type="GO" id="GO:0005664">
    <property type="term" value="C:nuclear origin of replication recognition complex"/>
    <property type="evidence" value="ECO:0007669"/>
    <property type="project" value="TreeGrafter"/>
</dbReference>
<evidence type="ECO:0000256" key="1">
    <source>
        <dbReference type="ARBA" id="ARBA00004123"/>
    </source>
</evidence>
<feature type="domain" description="Orc1-like AAA ATPase" evidence="8">
    <location>
        <begin position="19"/>
        <end position="183"/>
    </location>
</feature>
<dbReference type="InterPro" id="IPR027417">
    <property type="entry name" value="P-loop_NTPase"/>
</dbReference>
<dbReference type="InterPro" id="IPR047088">
    <property type="entry name" value="ORC5_C"/>
</dbReference>
<keyword evidence="5" id="KW-0067">ATP-binding</keyword>
<dbReference type="AlphaFoldDB" id="A0A3D8T9V0"/>
<comment type="similarity">
    <text evidence="2">Belongs to the ORC5 family.</text>
</comment>
<evidence type="ECO:0000256" key="7">
    <source>
        <dbReference type="SAM" id="MobiDB-lite"/>
    </source>
</evidence>
<comment type="caution">
    <text evidence="11">The sequence shown here is derived from an EMBL/GenBank/DDBJ whole genome shotgun (WGS) entry which is preliminary data.</text>
</comment>
<gene>
    <name evidence="11" type="ORF">BP5796_01125</name>
</gene>
<dbReference type="Pfam" id="PF14630">
    <property type="entry name" value="ORC5_C"/>
    <property type="match status" value="1"/>
</dbReference>
<feature type="region of interest" description="Disordered" evidence="7">
    <location>
        <begin position="357"/>
        <end position="376"/>
    </location>
</feature>
<dbReference type="Proteomes" id="UP000256328">
    <property type="component" value="Unassembled WGS sequence"/>
</dbReference>
<evidence type="ECO:0000256" key="3">
    <source>
        <dbReference type="ARBA" id="ARBA00022705"/>
    </source>
</evidence>
<evidence type="ECO:0000256" key="2">
    <source>
        <dbReference type="ARBA" id="ARBA00006269"/>
    </source>
</evidence>
<accession>A0A3D8T9V0</accession>